<proteinExistence type="inferred from homology"/>
<dbReference type="SUPFAM" id="SSF53383">
    <property type="entry name" value="PLP-dependent transferases"/>
    <property type="match status" value="1"/>
</dbReference>
<keyword evidence="3 4" id="KW-0663">Pyridoxal phosphate</keyword>
<comment type="cofactor">
    <cofactor evidence="1">
        <name>pyridoxal 5'-phosphate</name>
        <dbReference type="ChEBI" id="CHEBI:597326"/>
    </cofactor>
</comment>
<evidence type="ECO:0000313" key="6">
    <source>
        <dbReference type="Proteomes" id="UP000617555"/>
    </source>
</evidence>
<dbReference type="GO" id="GO:0008483">
    <property type="term" value="F:transaminase activity"/>
    <property type="evidence" value="ECO:0007669"/>
    <property type="project" value="UniProtKB-KW"/>
</dbReference>
<dbReference type="InterPro" id="IPR015422">
    <property type="entry name" value="PyrdxlP-dep_Trfase_small"/>
</dbReference>
<dbReference type="Gene3D" id="3.90.1150.10">
    <property type="entry name" value="Aspartate Aminotransferase, domain 1"/>
    <property type="match status" value="1"/>
</dbReference>
<comment type="caution">
    <text evidence="5">The sequence shown here is derived from an EMBL/GenBank/DDBJ whole genome shotgun (WGS) entry which is preliminary data.</text>
</comment>
<name>A0ABQ1JI91_9GAMM</name>
<dbReference type="PIRSF" id="PIRSF000521">
    <property type="entry name" value="Transaminase_4ab_Lys_Orn"/>
    <property type="match status" value="1"/>
</dbReference>
<dbReference type="InterPro" id="IPR015424">
    <property type="entry name" value="PyrdxlP-dep_Trfase"/>
</dbReference>
<dbReference type="InterPro" id="IPR005814">
    <property type="entry name" value="Aminotrans_3"/>
</dbReference>
<comment type="similarity">
    <text evidence="2 4">Belongs to the class-III pyridoxal-phosphate-dependent aminotransferase family.</text>
</comment>
<dbReference type="CDD" id="cd00610">
    <property type="entry name" value="OAT_like"/>
    <property type="match status" value="1"/>
</dbReference>
<evidence type="ECO:0000256" key="1">
    <source>
        <dbReference type="ARBA" id="ARBA00001933"/>
    </source>
</evidence>
<sequence>MPTPSLKQQQKLADLQTADKHHFMHPFTDSKGLAEKGTRVIERAEGVYLWDVMGHKLLDAMAGLWCVNVGYGRQSIVDAVAKQMQQLPFYNSFFQCSHPPAIELAQKIASLAPPHMNNVFFTGSGSESNDTNLRMVRRYWDLKGKPNKKTIISRINAYHGSTVAGASLGGMSGMHEQGDLPIPGVVHIAQPYWYAEGKGLSPEDFGLQAAQALEAKIVELGEDNVAAFIAEPFQGAGGVIIPPSTYWPEIKRILAKYDILFILDEVISGFGRTGKWFAADYFDLQPDLISIAKGMTSGYVPMGGVIVSDRVADVIKQDCGEFTHGFTYSGHPVAAAAALENIRIIEQEKLVERVAKDTSPYLQSALQQLAEHPLVGEVRGIGLVAAIELVKDKATHQRFDSNVGVGTFCRDACIKHGLVMRSVGDTMIISPPLTINHAEIDALVAMATQALNDTYQYVQDK</sequence>
<dbReference type="Proteomes" id="UP000617555">
    <property type="component" value="Unassembled WGS sequence"/>
</dbReference>
<keyword evidence="5" id="KW-0032">Aminotransferase</keyword>
<dbReference type="RefSeq" id="WP_188740123.1">
    <property type="nucleotide sequence ID" value="NZ_BMII01000025.1"/>
</dbReference>
<evidence type="ECO:0000256" key="2">
    <source>
        <dbReference type="ARBA" id="ARBA00008954"/>
    </source>
</evidence>
<dbReference type="Gene3D" id="3.40.640.10">
    <property type="entry name" value="Type I PLP-dependent aspartate aminotransferase-like (Major domain)"/>
    <property type="match status" value="1"/>
</dbReference>
<evidence type="ECO:0000256" key="4">
    <source>
        <dbReference type="RuleBase" id="RU003560"/>
    </source>
</evidence>
<dbReference type="PROSITE" id="PS00600">
    <property type="entry name" value="AA_TRANSFER_CLASS_3"/>
    <property type="match status" value="1"/>
</dbReference>
<accession>A0ABQ1JI91</accession>
<dbReference type="Pfam" id="PF00202">
    <property type="entry name" value="Aminotran_3"/>
    <property type="match status" value="1"/>
</dbReference>
<keyword evidence="5" id="KW-0808">Transferase</keyword>
<dbReference type="EMBL" id="BMII01000025">
    <property type="protein sequence ID" value="GGB66973.1"/>
    <property type="molecule type" value="Genomic_DNA"/>
</dbReference>
<dbReference type="InterPro" id="IPR015421">
    <property type="entry name" value="PyrdxlP-dep_Trfase_major"/>
</dbReference>
<dbReference type="PANTHER" id="PTHR43094:SF1">
    <property type="entry name" value="AMINOTRANSFERASE CLASS-III"/>
    <property type="match status" value="1"/>
</dbReference>
<dbReference type="NCBIfam" id="NF005682">
    <property type="entry name" value="PRK07480.1"/>
    <property type="match status" value="1"/>
</dbReference>
<dbReference type="InterPro" id="IPR049704">
    <property type="entry name" value="Aminotrans_3_PPA_site"/>
</dbReference>
<gene>
    <name evidence="5" type="primary">spuC</name>
    <name evidence="5" type="ORF">GCM10011607_29540</name>
</gene>
<protein>
    <submittedName>
        <fullName evidence="5">Aspartate aminotransferase family protein</fullName>
    </submittedName>
</protein>
<evidence type="ECO:0000256" key="3">
    <source>
        <dbReference type="ARBA" id="ARBA00022898"/>
    </source>
</evidence>
<evidence type="ECO:0000313" key="5">
    <source>
        <dbReference type="EMBL" id="GGB66973.1"/>
    </source>
</evidence>
<organism evidence="5 6">
    <name type="scientific">Shewanella inventionis</name>
    <dbReference type="NCBI Taxonomy" id="1738770"/>
    <lineage>
        <taxon>Bacteria</taxon>
        <taxon>Pseudomonadati</taxon>
        <taxon>Pseudomonadota</taxon>
        <taxon>Gammaproteobacteria</taxon>
        <taxon>Alteromonadales</taxon>
        <taxon>Shewanellaceae</taxon>
        <taxon>Shewanella</taxon>
    </lineage>
</organism>
<reference evidence="6" key="1">
    <citation type="journal article" date="2019" name="Int. J. Syst. Evol. Microbiol.">
        <title>The Global Catalogue of Microorganisms (GCM) 10K type strain sequencing project: providing services to taxonomists for standard genome sequencing and annotation.</title>
        <authorList>
            <consortium name="The Broad Institute Genomics Platform"/>
            <consortium name="The Broad Institute Genome Sequencing Center for Infectious Disease"/>
            <person name="Wu L."/>
            <person name="Ma J."/>
        </authorList>
    </citation>
    <scope>NUCLEOTIDE SEQUENCE [LARGE SCALE GENOMIC DNA]</scope>
    <source>
        <strain evidence="6">CGMCC 1.15339</strain>
    </source>
</reference>
<keyword evidence="6" id="KW-1185">Reference proteome</keyword>
<dbReference type="PANTHER" id="PTHR43094">
    <property type="entry name" value="AMINOTRANSFERASE"/>
    <property type="match status" value="1"/>
</dbReference>
<dbReference type="NCBIfam" id="NF004767">
    <property type="entry name" value="PRK06105.1"/>
    <property type="match status" value="1"/>
</dbReference>